<evidence type="ECO:0000256" key="10">
    <source>
        <dbReference type="RuleBase" id="RU363130"/>
    </source>
</evidence>
<feature type="compositionally biased region" description="Polar residues" evidence="11">
    <location>
        <begin position="151"/>
        <end position="161"/>
    </location>
</feature>
<dbReference type="PROSITE" id="PS00822">
    <property type="entry name" value="CYTO_HEME_LYASE_2"/>
    <property type="match status" value="1"/>
</dbReference>
<dbReference type="PROSITE" id="PS00821">
    <property type="entry name" value="CYTO_HEME_LYASE_1"/>
    <property type="match status" value="1"/>
</dbReference>
<keyword evidence="3 10" id="KW-0349">Heme</keyword>
<comment type="similarity">
    <text evidence="2 10">Belongs to the cytochrome c-type heme lyase family.</text>
</comment>
<evidence type="ECO:0000256" key="6">
    <source>
        <dbReference type="ARBA" id="ARBA00023004"/>
    </source>
</evidence>
<dbReference type="InterPro" id="IPR000511">
    <property type="entry name" value="Holocyt_c/c1_synthase"/>
</dbReference>
<keyword evidence="4 10" id="KW-0479">Metal-binding</keyword>
<dbReference type="AlphaFoldDB" id="A0AAE9W841"/>
<keyword evidence="7 10" id="KW-0496">Mitochondrion</keyword>
<evidence type="ECO:0000256" key="8">
    <source>
        <dbReference type="ARBA" id="ARBA00023136"/>
    </source>
</evidence>
<dbReference type="PANTHER" id="PTHR12743">
    <property type="entry name" value="CYTOCHROME C1 HEME LYASE"/>
    <property type="match status" value="1"/>
</dbReference>
<dbReference type="Proteomes" id="UP001212411">
    <property type="component" value="Chromosome 1"/>
</dbReference>
<comment type="subcellular location">
    <subcellularLocation>
        <location evidence="1 10">Mitochondrion inner membrane</location>
    </subcellularLocation>
</comment>
<evidence type="ECO:0000256" key="9">
    <source>
        <dbReference type="ARBA" id="ARBA00023239"/>
    </source>
</evidence>
<keyword evidence="8 10" id="KW-0472">Membrane</keyword>
<evidence type="ECO:0000256" key="1">
    <source>
        <dbReference type="ARBA" id="ARBA00004273"/>
    </source>
</evidence>
<dbReference type="GO" id="GO:0046872">
    <property type="term" value="F:metal ion binding"/>
    <property type="evidence" value="ECO:0007669"/>
    <property type="project" value="UniProtKB-KW"/>
</dbReference>
<dbReference type="GeneID" id="80873983"/>
<protein>
    <recommendedName>
        <fullName evidence="10">Holocytochrome c-type synthase</fullName>
        <ecNumber evidence="10">4.4.1.17</ecNumber>
    </recommendedName>
</protein>
<keyword evidence="13" id="KW-1185">Reference proteome</keyword>
<dbReference type="EMBL" id="CP115611">
    <property type="protein sequence ID" value="WBW71572.1"/>
    <property type="molecule type" value="Genomic_DNA"/>
</dbReference>
<dbReference type="PANTHER" id="PTHR12743:SF3">
    <property type="entry name" value="HOLOCYTOCHROME-C SYNTHASE"/>
    <property type="match status" value="1"/>
</dbReference>
<feature type="region of interest" description="Disordered" evidence="11">
    <location>
        <begin position="148"/>
        <end position="170"/>
    </location>
</feature>
<comment type="catalytic activity">
    <reaction evidence="10">
        <text>holo-[cytochrome c] = apo-[cytochrome c] + heme b</text>
        <dbReference type="Rhea" id="RHEA:22648"/>
        <dbReference type="Rhea" id="RHEA-COMP:10725"/>
        <dbReference type="Rhea" id="RHEA-COMP:10726"/>
        <dbReference type="ChEBI" id="CHEBI:29950"/>
        <dbReference type="ChEBI" id="CHEBI:60344"/>
        <dbReference type="ChEBI" id="CHEBI:83739"/>
        <dbReference type="EC" id="4.4.1.17"/>
    </reaction>
</comment>
<dbReference type="Pfam" id="PF01265">
    <property type="entry name" value="Cyto_heme_lyase"/>
    <property type="match status" value="2"/>
</dbReference>
<evidence type="ECO:0000313" key="13">
    <source>
        <dbReference type="Proteomes" id="UP001212411"/>
    </source>
</evidence>
<keyword evidence="6 10" id="KW-0408">Iron</keyword>
<evidence type="ECO:0000256" key="4">
    <source>
        <dbReference type="ARBA" id="ARBA00022723"/>
    </source>
</evidence>
<dbReference type="EC" id="4.4.1.17" evidence="10"/>
<comment type="function">
    <text evidence="10">Lyase that catalyzes the covalent linking of the heme group to the cytochrome C apoprotein to produce the mature functional cytochrome.</text>
</comment>
<gene>
    <name evidence="12" type="primary">cyc3</name>
    <name evidence="12" type="ORF">SOMG_00500</name>
</gene>
<dbReference type="GO" id="GO:0004408">
    <property type="term" value="F:holocytochrome-c synthase activity"/>
    <property type="evidence" value="ECO:0007669"/>
    <property type="project" value="UniProtKB-EC"/>
</dbReference>
<evidence type="ECO:0000313" key="12">
    <source>
        <dbReference type="EMBL" id="WBW71572.1"/>
    </source>
</evidence>
<evidence type="ECO:0000256" key="11">
    <source>
        <dbReference type="SAM" id="MobiDB-lite"/>
    </source>
</evidence>
<evidence type="ECO:0000256" key="3">
    <source>
        <dbReference type="ARBA" id="ARBA00022617"/>
    </source>
</evidence>
<dbReference type="GO" id="GO:0005743">
    <property type="term" value="C:mitochondrial inner membrane"/>
    <property type="evidence" value="ECO:0007669"/>
    <property type="project" value="UniProtKB-SubCell"/>
</dbReference>
<proteinExistence type="inferred from homology"/>
<evidence type="ECO:0000256" key="7">
    <source>
        <dbReference type="ARBA" id="ARBA00023128"/>
    </source>
</evidence>
<keyword evidence="9 10" id="KW-0456">Lyase</keyword>
<accession>A0AAE9W841</accession>
<dbReference type="RefSeq" id="XP_056035815.1">
    <property type="nucleotide sequence ID" value="XM_056179294.1"/>
</dbReference>
<sequence length="387" mass="44539">MNSPESQNAKVCPIDHQAYMQQQRQEMPRENDNWSSWLKTLWTTSVPVELAPPSVVAQHRSQELKGQEIPPECPMHAQGEEANKKRGPSSWFGWGQDGQEKGGTTTAAPISMGAIPSECPMSKQQNGTGEKSSWFSFWKPAEVQEHPKWEQQGQAPTQGQGYPSECPMSENTSMPKKSWFGWLRGEQEDASLEMNPDNLMYKDLSQKAKEDQMVDLGTKRSTSSIPKADGDLWKYPSPQQMYNAMWRKGYRDSGENVPMMVEIHNFLNEGAWNEIQAWEQVDGEATDAKLLRFEGNASKKSPRAMWYMMLGRVFPSRWGTMEGPFDRHDWYVQRKDNRVVRYVIDYYEAPDDGGQPVFSLDVRPALDNLEAMRMRFRHWQSVRQQSR</sequence>
<keyword evidence="5 10" id="KW-0999">Mitochondrion inner membrane</keyword>
<dbReference type="KEGG" id="som:SOMG_00500"/>
<organism evidence="12 13">
    <name type="scientific">Schizosaccharomyces osmophilus</name>
    <dbReference type="NCBI Taxonomy" id="2545709"/>
    <lineage>
        <taxon>Eukaryota</taxon>
        <taxon>Fungi</taxon>
        <taxon>Dikarya</taxon>
        <taxon>Ascomycota</taxon>
        <taxon>Taphrinomycotina</taxon>
        <taxon>Schizosaccharomycetes</taxon>
        <taxon>Schizosaccharomycetales</taxon>
        <taxon>Schizosaccharomycetaceae</taxon>
        <taxon>Schizosaccharomyces</taxon>
    </lineage>
</organism>
<reference evidence="12 13" key="1">
    <citation type="journal article" date="2023" name="G3 (Bethesda)">
        <title>A high-quality reference genome for the fission yeast Schizosaccharomyces osmophilus.</title>
        <authorList>
            <person name="Jia G.S."/>
            <person name="Zhang W.C."/>
            <person name="Liang Y."/>
            <person name="Liu X.H."/>
            <person name="Rhind N."/>
            <person name="Pidoux A."/>
            <person name="Brysch-Herzberg M."/>
            <person name="Du L.L."/>
        </authorList>
    </citation>
    <scope>NUCLEOTIDE SEQUENCE [LARGE SCALE GENOMIC DNA]</scope>
    <source>
        <strain evidence="12 13">CBS 15793</strain>
    </source>
</reference>
<evidence type="ECO:0000256" key="5">
    <source>
        <dbReference type="ARBA" id="ARBA00022792"/>
    </source>
</evidence>
<feature type="region of interest" description="Disordered" evidence="11">
    <location>
        <begin position="60"/>
        <end position="89"/>
    </location>
</feature>
<evidence type="ECO:0000256" key="2">
    <source>
        <dbReference type="ARBA" id="ARBA00007255"/>
    </source>
</evidence>
<name>A0AAE9W841_9SCHI</name>